<sequence>MPPDISFTPDNDLYKNRDTLFEDYTPDTIVGRDTELEQYHEALQPVINGERPSNIFLYGKTGVGKTAATKFLLDRLQRDADQYDVDLTVIYLNCEDLSKSYQIAVKLVNELRDPSDQISETGHPGYKVYEYLWDELDAVGGTILVVLDEVDNIGDDDSILYQIPRARSNEHITNAKVGIIGISNDLSFRDNLSAKVRSSLCEKAISFPPYDAPELQDVLQQRADTAFHDDALADDVLPLCAAYGAQDAGDARKALDLLREAGDIARAADADHVHDHHVEKARDKLEREEVMDGIADLAEHQQLTLYALATFEGDDETPVSSSTVYDRYQSLCHYIGSDPRSARRVRDFLKELADLSITARTPQNEGLSGGKYHDHDLKHDLETVVVAMADLVDYVGVHEGIEDVVRSSDEIVLSSDIDATLSPD</sequence>
<dbReference type="CDD" id="cd00009">
    <property type="entry name" value="AAA"/>
    <property type="match status" value="1"/>
</dbReference>
<dbReference type="InterPro" id="IPR015163">
    <property type="entry name" value="Cdc6_C"/>
</dbReference>
<dbReference type="SUPFAM" id="SSF46785">
    <property type="entry name" value="Winged helix' DNA-binding domain"/>
    <property type="match status" value="1"/>
</dbReference>
<gene>
    <name evidence="8" type="ORF">ACFQJ6_02665</name>
</gene>
<proteinExistence type="inferred from homology"/>
<keyword evidence="3 5" id="KW-0547">Nucleotide-binding</keyword>
<dbReference type="NCBIfam" id="TIGR02928">
    <property type="entry name" value="orc1/cdc6 family replication initiation protein"/>
    <property type="match status" value="1"/>
</dbReference>
<dbReference type="InterPro" id="IPR003593">
    <property type="entry name" value="AAA+_ATPase"/>
</dbReference>
<reference evidence="8 9" key="1">
    <citation type="journal article" date="2019" name="Int. J. Syst. Evol. Microbiol.">
        <title>The Global Catalogue of Microorganisms (GCM) 10K type strain sequencing project: providing services to taxonomists for standard genome sequencing and annotation.</title>
        <authorList>
            <consortium name="The Broad Institute Genomics Platform"/>
            <consortium name="The Broad Institute Genome Sequencing Center for Infectious Disease"/>
            <person name="Wu L."/>
            <person name="Ma J."/>
        </authorList>
    </citation>
    <scope>NUCLEOTIDE SEQUENCE [LARGE SCALE GENOMIC DNA]</scope>
    <source>
        <strain evidence="8 9">DT72</strain>
    </source>
</reference>
<dbReference type="Pfam" id="PF13401">
    <property type="entry name" value="AAA_22"/>
    <property type="match status" value="1"/>
</dbReference>
<evidence type="ECO:0000256" key="1">
    <source>
        <dbReference type="ARBA" id="ARBA00006184"/>
    </source>
</evidence>
<dbReference type="HAMAP" id="MF_01407">
    <property type="entry name" value="ORC1_type_DNA_replic_protein"/>
    <property type="match status" value="1"/>
</dbReference>
<feature type="binding site" evidence="5">
    <location>
        <begin position="63"/>
        <end position="67"/>
    </location>
    <ligand>
        <name>ATP</name>
        <dbReference type="ChEBI" id="CHEBI:30616"/>
    </ligand>
</feature>
<dbReference type="Gene3D" id="3.40.50.300">
    <property type="entry name" value="P-loop containing nucleotide triphosphate hydrolases"/>
    <property type="match status" value="1"/>
</dbReference>
<name>A0ABD5WFJ2_9EURY</name>
<evidence type="ECO:0000256" key="5">
    <source>
        <dbReference type="HAMAP-Rule" id="MF_01407"/>
    </source>
</evidence>
<evidence type="ECO:0000256" key="4">
    <source>
        <dbReference type="ARBA" id="ARBA00022840"/>
    </source>
</evidence>
<dbReference type="SMART" id="SM00382">
    <property type="entry name" value="AAA"/>
    <property type="match status" value="1"/>
</dbReference>
<feature type="domain" description="Cdc6 C-terminal" evidence="7">
    <location>
        <begin position="305"/>
        <end position="388"/>
    </location>
</feature>
<dbReference type="Gene3D" id="1.10.10.10">
    <property type="entry name" value="Winged helix-like DNA-binding domain superfamily/Winged helix DNA-binding domain"/>
    <property type="match status" value="1"/>
</dbReference>
<comment type="function">
    <text evidence="5">Involved in regulation of DNA replication.</text>
</comment>
<keyword evidence="2 5" id="KW-0235">DNA replication</keyword>
<dbReference type="Pfam" id="PF22703">
    <property type="entry name" value="Cdc6_lid"/>
    <property type="match status" value="1"/>
</dbReference>
<dbReference type="Gene3D" id="1.10.8.60">
    <property type="match status" value="1"/>
</dbReference>
<accession>A0ABD5WFJ2</accession>
<dbReference type="InterPro" id="IPR049945">
    <property type="entry name" value="AAA_22"/>
</dbReference>
<dbReference type="InterPro" id="IPR014277">
    <property type="entry name" value="Orc1/Cdc6_arc"/>
</dbReference>
<dbReference type="InterPro" id="IPR055237">
    <property type="entry name" value="Cdc6_lid"/>
</dbReference>
<dbReference type="CDD" id="cd08768">
    <property type="entry name" value="Cdc6_C"/>
    <property type="match status" value="1"/>
</dbReference>
<dbReference type="SUPFAM" id="SSF52540">
    <property type="entry name" value="P-loop containing nucleoside triphosphate hydrolases"/>
    <property type="match status" value="1"/>
</dbReference>
<dbReference type="InterPro" id="IPR036390">
    <property type="entry name" value="WH_DNA-bd_sf"/>
</dbReference>
<dbReference type="AlphaFoldDB" id="A0ABD5WFJ2"/>
<dbReference type="InterPro" id="IPR036388">
    <property type="entry name" value="WH-like_DNA-bd_sf"/>
</dbReference>
<dbReference type="GO" id="GO:0006260">
    <property type="term" value="P:DNA replication"/>
    <property type="evidence" value="ECO:0007669"/>
    <property type="project" value="UniProtKB-UniRule"/>
</dbReference>
<evidence type="ECO:0000259" key="7">
    <source>
        <dbReference type="SMART" id="SM01074"/>
    </source>
</evidence>
<organism evidence="8 9">
    <name type="scientific">Halorussus caseinilyticus</name>
    <dbReference type="NCBI Taxonomy" id="3034025"/>
    <lineage>
        <taxon>Archaea</taxon>
        <taxon>Methanobacteriati</taxon>
        <taxon>Methanobacteriota</taxon>
        <taxon>Stenosarchaea group</taxon>
        <taxon>Halobacteria</taxon>
        <taxon>Halobacteriales</taxon>
        <taxon>Haladaptataceae</taxon>
        <taxon>Halorussus</taxon>
    </lineage>
</organism>
<dbReference type="SMART" id="SM01074">
    <property type="entry name" value="Cdc6_C"/>
    <property type="match status" value="1"/>
</dbReference>
<evidence type="ECO:0000256" key="2">
    <source>
        <dbReference type="ARBA" id="ARBA00022705"/>
    </source>
</evidence>
<dbReference type="FunFam" id="1.10.8.60:FF:000073">
    <property type="entry name" value="ORC1-type DNA replication protein"/>
    <property type="match status" value="1"/>
</dbReference>
<dbReference type="Proteomes" id="UP001596407">
    <property type="component" value="Unassembled WGS sequence"/>
</dbReference>
<protein>
    <recommendedName>
        <fullName evidence="5">ORC1-type DNA replication protein</fullName>
    </recommendedName>
</protein>
<evidence type="ECO:0000256" key="3">
    <source>
        <dbReference type="ARBA" id="ARBA00022741"/>
    </source>
</evidence>
<evidence type="ECO:0000313" key="9">
    <source>
        <dbReference type="Proteomes" id="UP001596407"/>
    </source>
</evidence>
<feature type="binding site" evidence="5">
    <location>
        <position position="210"/>
    </location>
    <ligand>
        <name>ATP</name>
        <dbReference type="ChEBI" id="CHEBI:30616"/>
    </ligand>
</feature>
<dbReference type="EMBL" id="JBHSZH010000002">
    <property type="protein sequence ID" value="MFC7079201.1"/>
    <property type="molecule type" value="Genomic_DNA"/>
</dbReference>
<dbReference type="GeneID" id="79305810"/>
<feature type="domain" description="AAA+ ATPase" evidence="6">
    <location>
        <begin position="51"/>
        <end position="206"/>
    </location>
</feature>
<comment type="caution">
    <text evidence="8">The sequence shown here is derived from an EMBL/GenBank/DDBJ whole genome shotgun (WGS) entry which is preliminary data.</text>
</comment>
<dbReference type="PANTHER" id="PTHR10763">
    <property type="entry name" value="CELL DIVISION CONTROL PROTEIN 6-RELATED"/>
    <property type="match status" value="1"/>
</dbReference>
<keyword evidence="9" id="KW-1185">Reference proteome</keyword>
<keyword evidence="4 5" id="KW-0067">ATP-binding</keyword>
<dbReference type="RefSeq" id="WP_276282745.1">
    <property type="nucleotide sequence ID" value="NZ_CP119812.1"/>
</dbReference>
<dbReference type="Pfam" id="PF09079">
    <property type="entry name" value="WHD_Cdc6"/>
    <property type="match status" value="1"/>
</dbReference>
<dbReference type="InterPro" id="IPR050311">
    <property type="entry name" value="ORC1/CDC6"/>
</dbReference>
<evidence type="ECO:0000313" key="8">
    <source>
        <dbReference type="EMBL" id="MFC7079201.1"/>
    </source>
</evidence>
<feature type="binding site" evidence="5">
    <location>
        <position position="222"/>
    </location>
    <ligand>
        <name>ATP</name>
        <dbReference type="ChEBI" id="CHEBI:30616"/>
    </ligand>
</feature>
<dbReference type="InterPro" id="IPR027417">
    <property type="entry name" value="P-loop_NTPase"/>
</dbReference>
<dbReference type="PANTHER" id="PTHR10763:SF22">
    <property type="entry name" value="ORC1-TYPE DNA REPLICATION PROTEIN"/>
    <property type="match status" value="1"/>
</dbReference>
<comment type="similarity">
    <text evidence="1 5">Belongs to the CDC6/cdc18 family.</text>
</comment>
<dbReference type="GO" id="GO:0005524">
    <property type="term" value="F:ATP binding"/>
    <property type="evidence" value="ECO:0007669"/>
    <property type="project" value="UniProtKB-UniRule"/>
</dbReference>
<evidence type="ECO:0000259" key="6">
    <source>
        <dbReference type="SMART" id="SM00382"/>
    </source>
</evidence>